<accession>A0A8E0MG21</accession>
<sequence>MTNRRYLACGLVFYVLFLLGNFRKPGLATRRFGVATTKLAHWARLQARKAPTVLNLGLGLGGENHSTETNFSAEPIAAPPALIILF</sequence>
<organism evidence="1 2">
    <name type="scientific">Lacticaseibacillus paracasei subsp. paracasei Lpp71</name>
    <dbReference type="NCBI Taxonomy" id="1256207"/>
    <lineage>
        <taxon>Bacteria</taxon>
        <taxon>Bacillati</taxon>
        <taxon>Bacillota</taxon>
        <taxon>Bacilli</taxon>
        <taxon>Lactobacillales</taxon>
        <taxon>Lactobacillaceae</taxon>
        <taxon>Lacticaseibacillus</taxon>
    </lineage>
</organism>
<dbReference type="EMBL" id="ANKD01000036">
    <property type="protein sequence ID" value="EPC77780.1"/>
    <property type="molecule type" value="Genomic_DNA"/>
</dbReference>
<proteinExistence type="predicted"/>
<evidence type="ECO:0000313" key="1">
    <source>
        <dbReference type="EMBL" id="EPC77780.1"/>
    </source>
</evidence>
<dbReference type="AlphaFoldDB" id="A0A8E0MG21"/>
<protein>
    <submittedName>
        <fullName evidence="1">Uncharacterized protein</fullName>
    </submittedName>
</protein>
<evidence type="ECO:0000313" key="2">
    <source>
        <dbReference type="Proteomes" id="UP000014252"/>
    </source>
</evidence>
<comment type="caution">
    <text evidence="1">The sequence shown here is derived from an EMBL/GenBank/DDBJ whole genome shotgun (WGS) entry which is preliminary data.</text>
</comment>
<reference evidence="1 2" key="1">
    <citation type="journal article" date="2013" name="PLoS ONE">
        <title>Lactobacillus paracasei comparative genomics: towards species pan-genome definition and exploitation of diversity.</title>
        <authorList>
            <person name="Smokvina T."/>
            <person name="Wels M."/>
            <person name="Polka J."/>
            <person name="Chervaux C."/>
            <person name="Brisse S."/>
            <person name="Boekhorst J."/>
            <person name="van Hylckama Vlieg J.E."/>
            <person name="Siezen R.J."/>
        </authorList>
    </citation>
    <scope>NUCLEOTIDE SEQUENCE [LARGE SCALE GENOMIC DNA]</scope>
    <source>
        <strain evidence="1 2">Lpp71</strain>
    </source>
</reference>
<gene>
    <name evidence="1" type="ORF">Lpp71_00837</name>
</gene>
<dbReference type="Proteomes" id="UP000014252">
    <property type="component" value="Unassembled WGS sequence"/>
</dbReference>
<name>A0A8E0MG21_LACPA</name>